<dbReference type="Proteomes" id="UP001060112">
    <property type="component" value="Chromosome"/>
</dbReference>
<protein>
    <submittedName>
        <fullName evidence="1">Uncharacterized protein</fullName>
    </submittedName>
</protein>
<evidence type="ECO:0000313" key="2">
    <source>
        <dbReference type="Proteomes" id="UP001060112"/>
    </source>
</evidence>
<keyword evidence="2" id="KW-1185">Reference proteome</keyword>
<evidence type="ECO:0000313" key="1">
    <source>
        <dbReference type="EMBL" id="UTY39373.1"/>
    </source>
</evidence>
<proteinExistence type="predicted"/>
<sequence length="55" mass="6819">MKDIIKLDENNRCVRANCIYTKEDTTVEYEFENEEERMSFLIIFRIMFIRMESLF</sequence>
<organism evidence="1 2">
    <name type="scientific">Allocoprobacillus halotolerans</name>
    <dbReference type="NCBI Taxonomy" id="2944914"/>
    <lineage>
        <taxon>Bacteria</taxon>
        <taxon>Bacillati</taxon>
        <taxon>Bacillota</taxon>
        <taxon>Erysipelotrichia</taxon>
        <taxon>Erysipelotrichales</taxon>
        <taxon>Erysipelotrichaceae</taxon>
        <taxon>Allocoprobacillus</taxon>
    </lineage>
</organism>
<accession>A0ABY5I5P8</accession>
<dbReference type="EMBL" id="CP101620">
    <property type="protein sequence ID" value="UTY39373.1"/>
    <property type="molecule type" value="Genomic_DNA"/>
</dbReference>
<gene>
    <name evidence="1" type="ORF">NMU03_00630</name>
</gene>
<reference evidence="1" key="1">
    <citation type="submission" date="2022-07" db="EMBL/GenBank/DDBJ databases">
        <title>Faecal culturing of patients with breast cancer.</title>
        <authorList>
            <person name="Teng N.M.Y."/>
            <person name="Kiu R."/>
            <person name="Evans R."/>
            <person name="Baker D.J."/>
            <person name="Zenner C."/>
            <person name="Robinson S.D."/>
            <person name="Hall L.J."/>
        </authorList>
    </citation>
    <scope>NUCLEOTIDE SEQUENCE</scope>
    <source>
        <strain evidence="1">LH1062</strain>
    </source>
</reference>
<name>A0ABY5I5P8_9FIRM</name>
<dbReference type="RefSeq" id="WP_290140426.1">
    <property type="nucleotide sequence ID" value="NZ_CP101620.1"/>
</dbReference>